<proteinExistence type="predicted"/>
<dbReference type="EMBL" id="CP006906">
    <property type="protein sequence ID" value="AIY85244.1"/>
    <property type="molecule type" value="Genomic_DNA"/>
</dbReference>
<sequence>MLTLGKVIATIGIKNLIEEKVVSMKDLNNILHRHSNYDFGDLSEEDKELQNNNIKK</sequence>
<name>A0A0A7G044_9CLOT</name>
<protein>
    <submittedName>
        <fullName evidence="1">Uncharacterized protein</fullName>
    </submittedName>
</protein>
<evidence type="ECO:0000313" key="2">
    <source>
        <dbReference type="Proteomes" id="UP000030635"/>
    </source>
</evidence>
<gene>
    <name evidence="1" type="ORF">U729_3223</name>
</gene>
<dbReference type="KEGG" id="cbv:U729_3223"/>
<dbReference type="Proteomes" id="UP000030635">
    <property type="component" value="Plasmid pCBJ"/>
</dbReference>
<accession>A0A0A7G044</accession>
<organism evidence="1 2">
    <name type="scientific">Clostridium baratii str. Sullivan</name>
    <dbReference type="NCBI Taxonomy" id="1415775"/>
    <lineage>
        <taxon>Bacteria</taxon>
        <taxon>Bacillati</taxon>
        <taxon>Bacillota</taxon>
        <taxon>Clostridia</taxon>
        <taxon>Eubacteriales</taxon>
        <taxon>Clostridiaceae</taxon>
        <taxon>Clostridium</taxon>
    </lineage>
</organism>
<dbReference type="RefSeq" id="WP_242851937.1">
    <property type="nucleotide sequence ID" value="NZ_CP006906.1"/>
</dbReference>
<reference evidence="1 2" key="1">
    <citation type="journal article" date="2015" name="Infect. Genet. Evol.">
        <title>Genomic sequences of six botulinum neurotoxin-producing strains representing three clostridial species illustrate the mobility and diversity of botulinum neurotoxin genes.</title>
        <authorList>
            <person name="Smith T.J."/>
            <person name="Hill K.K."/>
            <person name="Xie G."/>
            <person name="Foley B.T."/>
            <person name="Williamson C.H."/>
            <person name="Foster J.T."/>
            <person name="Johnson S.L."/>
            <person name="Chertkov O."/>
            <person name="Teshima H."/>
            <person name="Gibbons H.S."/>
            <person name="Johnsky L.A."/>
            <person name="Karavis M.A."/>
            <person name="Smith L.A."/>
        </authorList>
    </citation>
    <scope>NUCLEOTIDE SEQUENCE [LARGE SCALE GENOMIC DNA]</scope>
    <source>
        <strain evidence="1">Sullivan</strain>
        <plasmid evidence="2">Plasmid pCBJ</plasmid>
    </source>
</reference>
<keyword evidence="2" id="KW-1185">Reference proteome</keyword>
<dbReference type="AlphaFoldDB" id="A0A0A7G044"/>
<keyword evidence="1" id="KW-0614">Plasmid</keyword>
<geneLocation type="plasmid" evidence="1 2">
    <name>pCBJ</name>
</geneLocation>
<evidence type="ECO:0000313" key="1">
    <source>
        <dbReference type="EMBL" id="AIY85244.1"/>
    </source>
</evidence>
<dbReference type="HOGENOM" id="CLU_3005967_0_0_9"/>